<keyword evidence="3" id="KW-1185">Reference proteome</keyword>
<evidence type="ECO:0000256" key="1">
    <source>
        <dbReference type="SAM" id="MobiDB-lite"/>
    </source>
</evidence>
<reference evidence="2 3" key="1">
    <citation type="journal article" date="2015" name="BMC Genomics">
        <title>Genome mining reveals unlocked bioactive potential of marine Gram-negative bacteria.</title>
        <authorList>
            <person name="Machado H."/>
            <person name="Sonnenschein E.C."/>
            <person name="Melchiorsen J."/>
            <person name="Gram L."/>
        </authorList>
    </citation>
    <scope>NUCLEOTIDE SEQUENCE [LARGE SCALE GENOMIC DNA]</scope>
    <source>
        <strain evidence="2 3">S3137</strain>
    </source>
</reference>
<protein>
    <recommendedName>
        <fullName evidence="4">KfrA N-terminal DNA-binding domain-containing protein</fullName>
    </recommendedName>
</protein>
<dbReference type="PATRIC" id="fig|151081.8.peg.863"/>
<dbReference type="Gene3D" id="1.10.287.1490">
    <property type="match status" value="1"/>
</dbReference>
<name>A0A0F4PTZ5_9GAMM</name>
<organism evidence="2 3">
    <name type="scientific">Pseudoalteromonas ruthenica</name>
    <dbReference type="NCBI Taxonomy" id="151081"/>
    <lineage>
        <taxon>Bacteria</taxon>
        <taxon>Pseudomonadati</taxon>
        <taxon>Pseudomonadota</taxon>
        <taxon>Gammaproteobacteria</taxon>
        <taxon>Alteromonadales</taxon>
        <taxon>Pseudoalteromonadaceae</taxon>
        <taxon>Pseudoalteromonas</taxon>
    </lineage>
</organism>
<dbReference type="AlphaFoldDB" id="A0A0F4PTZ5"/>
<gene>
    <name evidence="2" type="ORF">TW72_03930</name>
</gene>
<feature type="compositionally biased region" description="Basic and acidic residues" evidence="1">
    <location>
        <begin position="388"/>
        <end position="405"/>
    </location>
</feature>
<dbReference type="GeneID" id="58227634"/>
<accession>A0A0F4PTZ5</accession>
<feature type="region of interest" description="Disordered" evidence="1">
    <location>
        <begin position="388"/>
        <end position="414"/>
    </location>
</feature>
<dbReference type="eggNOG" id="ENOG502ZZPE">
    <property type="taxonomic scope" value="Bacteria"/>
</dbReference>
<dbReference type="RefSeq" id="WP_045978647.1">
    <property type="nucleotide sequence ID" value="NZ_JXXY01000004.1"/>
</dbReference>
<evidence type="ECO:0008006" key="4">
    <source>
        <dbReference type="Google" id="ProtNLM"/>
    </source>
</evidence>
<evidence type="ECO:0000313" key="2">
    <source>
        <dbReference type="EMBL" id="KJZ01431.1"/>
    </source>
</evidence>
<comment type="caution">
    <text evidence="2">The sequence shown here is derived from an EMBL/GenBank/DDBJ whole genome shotgun (WGS) entry which is preliminary data.</text>
</comment>
<proteinExistence type="predicted"/>
<evidence type="ECO:0000313" key="3">
    <source>
        <dbReference type="Proteomes" id="UP000033664"/>
    </source>
</evidence>
<sequence>MTQYSEIKAVCDELHQAGTPITLATLLERVDGDRATVLEHYRQWRSEDRSARPQDSQQPTKVTDLDIEFSEQFIHAFKAQTQAFADAQVEPVQAQLDEMREAEQLAIQSLEDLQQNYDQLAEQNEQLQQQVDARQSQLDEQAAQLAEQTQNIEQLHQQAQDAEQEHQQKLAGLQQRIENFDNDYAALAQERDEIQRQHDELNHQHQQLEELKAQLDASVAQLQAQLEEQQPLVDKLKNENNLLKEQSAVAAKHQASQREDIRQLREQNKEQGEQLGTIQSEAEQAKQDNEKLHEQVRFLKTNSASTIERLTASNEQYQHKIKELEEQLVAKDSESADTVAENKRLKEQITFLKQNSSSTLERLSKSATLAQSRLGELELSLAETHAELERLRSEEDGESAKKNSDDDMDSIQSA</sequence>
<dbReference type="OrthoDB" id="5760018at2"/>
<dbReference type="EMBL" id="JXXZ01000003">
    <property type="protein sequence ID" value="KJZ01431.1"/>
    <property type="molecule type" value="Genomic_DNA"/>
</dbReference>
<dbReference type="Proteomes" id="UP000033664">
    <property type="component" value="Unassembled WGS sequence"/>
</dbReference>